<keyword evidence="4" id="KW-1185">Reference proteome</keyword>
<dbReference type="AlphaFoldDB" id="A0A330HVN7"/>
<evidence type="ECO:0000313" key="3">
    <source>
        <dbReference type="EMBL" id="RAZ91740.1"/>
    </source>
</evidence>
<dbReference type="PANTHER" id="PTHR42951">
    <property type="entry name" value="METALLO-BETA-LACTAMASE DOMAIN-CONTAINING"/>
    <property type="match status" value="1"/>
</dbReference>
<dbReference type="Gene3D" id="3.60.15.10">
    <property type="entry name" value="Ribonuclease Z/Hydroxyacylglutathione hydrolase-like"/>
    <property type="match status" value="1"/>
</dbReference>
<dbReference type="GO" id="GO:0017001">
    <property type="term" value="P:antibiotic catabolic process"/>
    <property type="evidence" value="ECO:0007669"/>
    <property type="project" value="UniProtKB-ARBA"/>
</dbReference>
<organism evidence="3 4">
    <name type="scientific">Mesorhizobium hawassense</name>
    <dbReference type="NCBI Taxonomy" id="1209954"/>
    <lineage>
        <taxon>Bacteria</taxon>
        <taxon>Pseudomonadati</taxon>
        <taxon>Pseudomonadota</taxon>
        <taxon>Alphaproteobacteria</taxon>
        <taxon>Hyphomicrobiales</taxon>
        <taxon>Phyllobacteriaceae</taxon>
        <taxon>Mesorhizobium</taxon>
    </lineage>
</organism>
<dbReference type="SMART" id="SM00849">
    <property type="entry name" value="Lactamase_B"/>
    <property type="match status" value="1"/>
</dbReference>
<protein>
    <recommendedName>
        <fullName evidence="2">Metallo-beta-lactamase domain-containing protein</fullName>
    </recommendedName>
</protein>
<dbReference type="OrthoDB" id="420651at2"/>
<gene>
    <name evidence="3" type="ORF">DPM33_04390</name>
</gene>
<dbReference type="InterPro" id="IPR050855">
    <property type="entry name" value="NDM-1-like"/>
</dbReference>
<sequence>MVSTRRTSMNVDRREKHWKNDPKWQCILAKASDQSQTIHGDVVIHSYQSRQDPYFTSSYFFETERGVVLVDTQIYYSAAQELWDAIKSKTSGNIFAIINTHAHPDHYFGNMLFRKVAPNATIITSAGVLADMHATAAQRVAKTRKEWGDEVPSNPADLVYPDFGFERTLTLAFDKITLELKEVGPAEAPVQVVGWIPQHRALIAADILQNKQHHYFSDRTTANWYRILQEFSEMNPRFVLTGHQGIAGKELIEETKHWFATFLGLMSDVAPRDVDPENIDTIDAKSRSYVVSEMQRRFPDWFDPYYYEGKTVLEQCIDGHRSEQIGAQVLAALGSKAG</sequence>
<name>A0A330HVN7_9HYPH</name>
<evidence type="ECO:0000313" key="4">
    <source>
        <dbReference type="Proteomes" id="UP000251558"/>
    </source>
</evidence>
<dbReference type="Proteomes" id="UP000251558">
    <property type="component" value="Unassembled WGS sequence"/>
</dbReference>
<feature type="domain" description="Metallo-beta-lactamase" evidence="2">
    <location>
        <begin position="55"/>
        <end position="243"/>
    </location>
</feature>
<accession>A0A330HVN7</accession>
<dbReference type="SUPFAM" id="SSF56281">
    <property type="entry name" value="Metallo-hydrolase/oxidoreductase"/>
    <property type="match status" value="1"/>
</dbReference>
<proteinExistence type="inferred from homology"/>
<dbReference type="Pfam" id="PF00753">
    <property type="entry name" value="Lactamase_B"/>
    <property type="match status" value="1"/>
</dbReference>
<reference evidence="3 4" key="2">
    <citation type="submission" date="2018-07" db="EMBL/GenBank/DDBJ databases">
        <title>Diversity of Mesorhizobium strains in Brazil.</title>
        <authorList>
            <person name="Helene L.C.F."/>
            <person name="Dall'Agnol R."/>
            <person name="Delamuta J.R.M."/>
            <person name="Hungria M."/>
        </authorList>
    </citation>
    <scope>NUCLEOTIDE SEQUENCE [LARGE SCALE GENOMIC DNA]</scope>
    <source>
        <strain evidence="3 4">AC99b</strain>
    </source>
</reference>
<evidence type="ECO:0000256" key="1">
    <source>
        <dbReference type="ARBA" id="ARBA00005250"/>
    </source>
</evidence>
<comment type="caution">
    <text evidence="3">The sequence shown here is derived from an EMBL/GenBank/DDBJ whole genome shotgun (WGS) entry which is preliminary data.</text>
</comment>
<dbReference type="InterPro" id="IPR001279">
    <property type="entry name" value="Metallo-B-lactamas"/>
</dbReference>
<reference evidence="4" key="1">
    <citation type="submission" date="2018-06" db="EMBL/GenBank/DDBJ databases">
        <authorList>
            <person name="Helene L.C."/>
            <person name="Dall'Agnol R."/>
            <person name="Delamuta J.R."/>
            <person name="Hungria M."/>
        </authorList>
    </citation>
    <scope>NUCLEOTIDE SEQUENCE [LARGE SCALE GENOMIC DNA]</scope>
    <source>
        <strain evidence="4">AC99b</strain>
    </source>
</reference>
<dbReference type="PANTHER" id="PTHR42951:SF4">
    <property type="entry name" value="ACYL-COENZYME A THIOESTERASE MBLAC2"/>
    <property type="match status" value="1"/>
</dbReference>
<evidence type="ECO:0000259" key="2">
    <source>
        <dbReference type="SMART" id="SM00849"/>
    </source>
</evidence>
<comment type="similarity">
    <text evidence="1">Belongs to the metallo-beta-lactamase superfamily. Class-B beta-lactamase family.</text>
</comment>
<dbReference type="InterPro" id="IPR036866">
    <property type="entry name" value="RibonucZ/Hydroxyglut_hydro"/>
</dbReference>
<dbReference type="EMBL" id="QMBP01000002">
    <property type="protein sequence ID" value="RAZ91740.1"/>
    <property type="molecule type" value="Genomic_DNA"/>
</dbReference>